<dbReference type="FunFam" id="3.30.160.60:FF:000100">
    <property type="entry name" value="Zinc finger 45-like"/>
    <property type="match status" value="1"/>
</dbReference>
<feature type="domain" description="C2H2-type" evidence="13">
    <location>
        <begin position="242"/>
        <end position="269"/>
    </location>
</feature>
<evidence type="ECO:0000313" key="14">
    <source>
        <dbReference type="EMBL" id="JAS09422.1"/>
    </source>
</evidence>
<protein>
    <recommendedName>
        <fullName evidence="13">C2H2-type domain-containing protein</fullName>
    </recommendedName>
</protein>
<evidence type="ECO:0000256" key="8">
    <source>
        <dbReference type="ARBA" id="ARBA00023125"/>
    </source>
</evidence>
<comment type="similarity">
    <text evidence="2">Belongs to the krueppel C2H2-type zinc-finger protein family.</text>
</comment>
<keyword evidence="9" id="KW-0804">Transcription</keyword>
<keyword evidence="6" id="KW-0862">Zinc</keyword>
<keyword evidence="3" id="KW-0479">Metal-binding</keyword>
<evidence type="ECO:0000256" key="1">
    <source>
        <dbReference type="ARBA" id="ARBA00004123"/>
    </source>
</evidence>
<dbReference type="FunFam" id="3.30.160.60:FF:000446">
    <property type="entry name" value="Zinc finger protein"/>
    <property type="match status" value="1"/>
</dbReference>
<dbReference type="PANTHER" id="PTHR24379:SF121">
    <property type="entry name" value="C2H2-TYPE DOMAIN-CONTAINING PROTEIN"/>
    <property type="match status" value="1"/>
</dbReference>
<evidence type="ECO:0000256" key="7">
    <source>
        <dbReference type="ARBA" id="ARBA00023015"/>
    </source>
</evidence>
<dbReference type="GO" id="GO:0003677">
    <property type="term" value="F:DNA binding"/>
    <property type="evidence" value="ECO:0007669"/>
    <property type="project" value="UniProtKB-KW"/>
</dbReference>
<evidence type="ECO:0000259" key="13">
    <source>
        <dbReference type="PROSITE" id="PS50157"/>
    </source>
</evidence>
<dbReference type="InterPro" id="IPR013087">
    <property type="entry name" value="Znf_C2H2_type"/>
</dbReference>
<organism evidence="14">
    <name type="scientific">Clastoptera arizonana</name>
    <name type="common">Arizona spittle bug</name>
    <dbReference type="NCBI Taxonomy" id="38151"/>
    <lineage>
        <taxon>Eukaryota</taxon>
        <taxon>Metazoa</taxon>
        <taxon>Ecdysozoa</taxon>
        <taxon>Arthropoda</taxon>
        <taxon>Hexapoda</taxon>
        <taxon>Insecta</taxon>
        <taxon>Pterygota</taxon>
        <taxon>Neoptera</taxon>
        <taxon>Paraneoptera</taxon>
        <taxon>Hemiptera</taxon>
        <taxon>Auchenorrhyncha</taxon>
        <taxon>Cercopoidea</taxon>
        <taxon>Clastopteridae</taxon>
        <taxon>Clastoptera</taxon>
    </lineage>
</organism>
<dbReference type="InterPro" id="IPR036236">
    <property type="entry name" value="Znf_C2H2_sf"/>
</dbReference>
<dbReference type="GO" id="GO:0005634">
    <property type="term" value="C:nucleus"/>
    <property type="evidence" value="ECO:0007669"/>
    <property type="project" value="UniProtKB-SubCell"/>
</dbReference>
<dbReference type="PROSITE" id="PS00028">
    <property type="entry name" value="ZINC_FINGER_C2H2_1"/>
    <property type="match status" value="2"/>
</dbReference>
<name>A0A1B6C7G8_9HEMI</name>
<dbReference type="PROSITE" id="PS50157">
    <property type="entry name" value="ZINC_FINGER_C2H2_2"/>
    <property type="match status" value="4"/>
</dbReference>
<keyword evidence="8" id="KW-0238">DNA-binding</keyword>
<evidence type="ECO:0000256" key="5">
    <source>
        <dbReference type="ARBA" id="ARBA00022771"/>
    </source>
</evidence>
<keyword evidence="4" id="KW-0677">Repeat</keyword>
<evidence type="ECO:0000256" key="12">
    <source>
        <dbReference type="SAM" id="MobiDB-lite"/>
    </source>
</evidence>
<dbReference type="SMART" id="SM00355">
    <property type="entry name" value="ZnF_C2H2"/>
    <property type="match status" value="5"/>
</dbReference>
<comment type="subcellular location">
    <subcellularLocation>
        <location evidence="1">Nucleus</location>
    </subcellularLocation>
</comment>
<dbReference type="SUPFAM" id="SSF57667">
    <property type="entry name" value="beta-beta-alpha zinc fingers"/>
    <property type="match status" value="3"/>
</dbReference>
<feature type="domain" description="C2H2-type" evidence="13">
    <location>
        <begin position="270"/>
        <end position="297"/>
    </location>
</feature>
<proteinExistence type="inferred from homology"/>
<sequence length="298" mass="34529">MELPFVSHTREIDQLNKRDDHTDWKPIEHKHENIKIEKKTATKRKTPDKSCNVETIVVVPELNVGLQSEDEEPESRQQDWNDHQSNQHPLQVVPVKVETPISNLHNQMMQKCFEDCKIATETLNNCKAEEVSNSIQPWTQPVGHIDPSDKVYTPLQFSNCPTCNFTSPDAKEIKQHLSTHFIEKTYNCKVCGVSCAGPWKLKRHMQVHSNDKLHCCDMCDYSCSEAWRLKRHVKVHMGDKSHSCAICGYTGPDSWKLKRHMRIHTGEKPYSCSCCDYCSSDSWKVKRHMRVHTSKKTF</sequence>
<dbReference type="AlphaFoldDB" id="A0A1B6C7G8"/>
<evidence type="ECO:0000256" key="11">
    <source>
        <dbReference type="PROSITE-ProRule" id="PRU00042"/>
    </source>
</evidence>
<gene>
    <name evidence="14" type="ORF">g.28863</name>
</gene>
<accession>A0A1B6C7G8</accession>
<dbReference type="FunFam" id="3.30.160.60:FF:001156">
    <property type="entry name" value="Zinc finger protein 407"/>
    <property type="match status" value="1"/>
</dbReference>
<feature type="domain" description="C2H2-type" evidence="13">
    <location>
        <begin position="186"/>
        <end position="213"/>
    </location>
</feature>
<dbReference type="EMBL" id="GEDC01027876">
    <property type="protein sequence ID" value="JAS09422.1"/>
    <property type="molecule type" value="Transcribed_RNA"/>
</dbReference>
<evidence type="ECO:0000256" key="2">
    <source>
        <dbReference type="ARBA" id="ARBA00006991"/>
    </source>
</evidence>
<dbReference type="PANTHER" id="PTHR24379">
    <property type="entry name" value="KRAB AND ZINC FINGER DOMAIN-CONTAINING"/>
    <property type="match status" value="1"/>
</dbReference>
<keyword evidence="10" id="KW-0539">Nucleus</keyword>
<dbReference type="GO" id="GO:0008270">
    <property type="term" value="F:zinc ion binding"/>
    <property type="evidence" value="ECO:0007669"/>
    <property type="project" value="UniProtKB-KW"/>
</dbReference>
<feature type="domain" description="C2H2-type" evidence="13">
    <location>
        <begin position="214"/>
        <end position="241"/>
    </location>
</feature>
<evidence type="ECO:0000256" key="4">
    <source>
        <dbReference type="ARBA" id="ARBA00022737"/>
    </source>
</evidence>
<feature type="region of interest" description="Disordered" evidence="12">
    <location>
        <begin position="62"/>
        <end position="89"/>
    </location>
</feature>
<keyword evidence="5 11" id="KW-0863">Zinc-finger</keyword>
<dbReference type="Gene3D" id="3.30.160.60">
    <property type="entry name" value="Classic Zinc Finger"/>
    <property type="match status" value="4"/>
</dbReference>
<keyword evidence="7" id="KW-0805">Transcription regulation</keyword>
<evidence type="ECO:0000256" key="10">
    <source>
        <dbReference type="ARBA" id="ARBA00023242"/>
    </source>
</evidence>
<dbReference type="Pfam" id="PF00096">
    <property type="entry name" value="zf-C2H2"/>
    <property type="match status" value="2"/>
</dbReference>
<evidence type="ECO:0000256" key="6">
    <source>
        <dbReference type="ARBA" id="ARBA00022833"/>
    </source>
</evidence>
<evidence type="ECO:0000256" key="9">
    <source>
        <dbReference type="ARBA" id="ARBA00023163"/>
    </source>
</evidence>
<reference evidence="14" key="1">
    <citation type="submission" date="2015-12" db="EMBL/GenBank/DDBJ databases">
        <title>De novo transcriptome assembly of four potential Pierce s Disease insect vectors from Arizona vineyards.</title>
        <authorList>
            <person name="Tassone E.E."/>
        </authorList>
    </citation>
    <scope>NUCLEOTIDE SEQUENCE</scope>
</reference>
<evidence type="ECO:0000256" key="3">
    <source>
        <dbReference type="ARBA" id="ARBA00022723"/>
    </source>
</evidence>